<name>A0A437ACH2_ARTFL</name>
<evidence type="ECO:0000313" key="1">
    <source>
        <dbReference type="EMBL" id="RVD88557.1"/>
    </source>
</evidence>
<proteinExistence type="predicted"/>
<dbReference type="RefSeq" id="XP_067494101.1">
    <property type="nucleotide sequence ID" value="XM_067631568.1"/>
</dbReference>
<reference evidence="1 2" key="1">
    <citation type="submission" date="2019-01" db="EMBL/GenBank/DDBJ databases">
        <title>Intercellular communication is required for trap formation in the nematode-trapping fungus Duddingtonia flagrans.</title>
        <authorList>
            <person name="Youssar L."/>
            <person name="Wernet V."/>
            <person name="Hensel N."/>
            <person name="Hildebrandt H.-G."/>
            <person name="Fischer R."/>
        </authorList>
    </citation>
    <scope>NUCLEOTIDE SEQUENCE [LARGE SCALE GENOMIC DNA]</scope>
    <source>
        <strain evidence="1 2">CBS H-5679</strain>
    </source>
</reference>
<dbReference type="OrthoDB" id="5301707at2759"/>
<dbReference type="GeneID" id="93585049"/>
<sequence length="319" mass="36430">MENTTPSICVFHVQTGWGEAAEIEFDHNDRRIHVSLVSNATPGNLANGYHGVLTEDQFINQLTQDLRVLKSLRRVDRREISRGLDYCTIDRSENWQTRIADYPALWNLSLPKDPENARKNHYSFPHLHMRLDPGYPGYLTSLTLHTDVTALADISIDGLLVILSSRCFFLAYRRLSFMAPLFSPQIVPPPVQVYPRRRGSSMGGYAYESDVHDLFRLHNRNSLKGGQIFVSRATGENKDPKDLEKDIDYGHDDDFFYDSDDGPCAPRHMMKTIGHQTRGKMQPIALDLVKLGMEMILMYFSRTDLENLLSTMVKHLESG</sequence>
<dbReference type="AlphaFoldDB" id="A0A437ACH2"/>
<comment type="caution">
    <text evidence="1">The sequence shown here is derived from an EMBL/GenBank/DDBJ whole genome shotgun (WGS) entry which is preliminary data.</text>
</comment>
<protein>
    <submittedName>
        <fullName evidence="1">Uncharacterized protein</fullName>
    </submittedName>
</protein>
<keyword evidence="2" id="KW-1185">Reference proteome</keyword>
<organism evidence="1 2">
    <name type="scientific">Arthrobotrys flagrans</name>
    <name type="common">Nematode-trapping fungus</name>
    <name type="synonym">Trichothecium flagrans</name>
    <dbReference type="NCBI Taxonomy" id="97331"/>
    <lineage>
        <taxon>Eukaryota</taxon>
        <taxon>Fungi</taxon>
        <taxon>Dikarya</taxon>
        <taxon>Ascomycota</taxon>
        <taxon>Pezizomycotina</taxon>
        <taxon>Orbiliomycetes</taxon>
        <taxon>Orbiliales</taxon>
        <taxon>Orbiliaceae</taxon>
        <taxon>Arthrobotrys</taxon>
    </lineage>
</organism>
<gene>
    <name evidence="1" type="ORF">DFL_002738</name>
</gene>
<dbReference type="VEuPathDB" id="FungiDB:DFL_002738"/>
<dbReference type="Proteomes" id="UP000283090">
    <property type="component" value="Unassembled WGS sequence"/>
</dbReference>
<accession>A0A437ACH2</accession>
<dbReference type="EMBL" id="SAEB01000003">
    <property type="protein sequence ID" value="RVD88557.1"/>
    <property type="molecule type" value="Genomic_DNA"/>
</dbReference>
<evidence type="ECO:0000313" key="2">
    <source>
        <dbReference type="Proteomes" id="UP000283090"/>
    </source>
</evidence>